<dbReference type="Proteomes" id="UP000598997">
    <property type="component" value="Unassembled WGS sequence"/>
</dbReference>
<dbReference type="InterPro" id="IPR002168">
    <property type="entry name" value="Lipase_GDXG_HIS_AS"/>
</dbReference>
<dbReference type="GO" id="GO:0005829">
    <property type="term" value="C:cytosol"/>
    <property type="evidence" value="ECO:0007669"/>
    <property type="project" value="TreeGrafter"/>
</dbReference>
<dbReference type="GO" id="GO:0004771">
    <property type="term" value="F:sterol ester esterase activity"/>
    <property type="evidence" value="ECO:0007669"/>
    <property type="project" value="TreeGrafter"/>
</dbReference>
<organism evidence="4 5">
    <name type="scientific">Croceicoccus pelagius</name>
    <dbReference type="NCBI Taxonomy" id="1703341"/>
    <lineage>
        <taxon>Bacteria</taxon>
        <taxon>Pseudomonadati</taxon>
        <taxon>Pseudomonadota</taxon>
        <taxon>Alphaproteobacteria</taxon>
        <taxon>Sphingomonadales</taxon>
        <taxon>Erythrobacteraceae</taxon>
        <taxon>Croceicoccus</taxon>
    </lineage>
</organism>
<proteinExistence type="inferred from homology"/>
<dbReference type="SUPFAM" id="SSF53474">
    <property type="entry name" value="alpha/beta-Hydrolases"/>
    <property type="match status" value="1"/>
</dbReference>
<dbReference type="Gene3D" id="3.40.50.1820">
    <property type="entry name" value="alpha/beta hydrolase"/>
    <property type="match status" value="1"/>
</dbReference>
<dbReference type="GO" id="GO:0004806">
    <property type="term" value="F:triacylglycerol lipase activity"/>
    <property type="evidence" value="ECO:0007669"/>
    <property type="project" value="TreeGrafter"/>
</dbReference>
<keyword evidence="5" id="KW-1185">Reference proteome</keyword>
<dbReference type="OrthoDB" id="9806180at2"/>
<evidence type="ECO:0000256" key="2">
    <source>
        <dbReference type="ARBA" id="ARBA00022801"/>
    </source>
</evidence>
<dbReference type="Pfam" id="PF07859">
    <property type="entry name" value="Abhydrolase_3"/>
    <property type="match status" value="1"/>
</dbReference>
<evidence type="ECO:0000256" key="1">
    <source>
        <dbReference type="ARBA" id="ARBA00010515"/>
    </source>
</evidence>
<dbReference type="PROSITE" id="PS01173">
    <property type="entry name" value="LIPASE_GDXG_HIS"/>
    <property type="match status" value="1"/>
</dbReference>
<evidence type="ECO:0000313" key="4">
    <source>
        <dbReference type="EMBL" id="GGD41415.1"/>
    </source>
</evidence>
<keyword evidence="2" id="KW-0378">Hydrolase</keyword>
<comment type="similarity">
    <text evidence="1">Belongs to the 'GDXG' lipolytic enzyme family.</text>
</comment>
<name>A0A916YDQ7_9SPHN</name>
<sequence length="318" mass="35188">MNENTALPGSDIDPDIRKFVRIANEAYARLSEGEDLTIPRMREIAEEVRAPWRAGGPEMADTSEFRIGPSLIRVRHYRPVVADRLPVLIYIHGGGWTNFSLDTHDRLMREYAARSGGAVLGIDYSLSPENPFPRALEELAEVLQWIAVSGERVGIDPARVAVGGDSAGANLSLAVSMLARDRGLPMPRAMLLNYGAFDETRRASHDRYGSDAYMLTPDEMDWFWRNYRGEERGPDPLATPLHGEFHDLPPAFLCIAECDILADENMVVAEKLMAAGSDVTAKVYAGATHSFLEAMSISPLAERALDEASDWLKAVWSQ</sequence>
<feature type="domain" description="Alpha/beta hydrolase fold-3" evidence="3">
    <location>
        <begin position="88"/>
        <end position="292"/>
    </location>
</feature>
<accession>A0A916YDQ7</accession>
<dbReference type="EMBL" id="BMIO01000004">
    <property type="protein sequence ID" value="GGD41415.1"/>
    <property type="molecule type" value="Genomic_DNA"/>
</dbReference>
<dbReference type="AlphaFoldDB" id="A0A916YDQ7"/>
<dbReference type="PANTHER" id="PTHR23025">
    <property type="entry name" value="TRIACYLGLYCEROL LIPASE"/>
    <property type="match status" value="1"/>
</dbReference>
<dbReference type="GO" id="GO:0019433">
    <property type="term" value="P:triglyceride catabolic process"/>
    <property type="evidence" value="ECO:0007669"/>
    <property type="project" value="TreeGrafter"/>
</dbReference>
<gene>
    <name evidence="4" type="ORF">GCM10010989_14290</name>
</gene>
<reference evidence="4 5" key="1">
    <citation type="journal article" date="2014" name="Int. J. Syst. Evol. Microbiol.">
        <title>Complete genome sequence of Corynebacterium casei LMG S-19264T (=DSM 44701T), isolated from a smear-ripened cheese.</title>
        <authorList>
            <consortium name="US DOE Joint Genome Institute (JGI-PGF)"/>
            <person name="Walter F."/>
            <person name="Albersmeier A."/>
            <person name="Kalinowski J."/>
            <person name="Ruckert C."/>
        </authorList>
    </citation>
    <scope>NUCLEOTIDE SEQUENCE [LARGE SCALE GENOMIC DNA]</scope>
    <source>
        <strain evidence="4 5">CGMCC 1.15358</strain>
    </source>
</reference>
<dbReference type="PANTHER" id="PTHR23025:SF3">
    <property type="entry name" value="HORMONE-SENSITIVE LIPASE"/>
    <property type="match status" value="1"/>
</dbReference>
<dbReference type="RefSeq" id="WP_066766658.1">
    <property type="nucleotide sequence ID" value="NZ_BMIO01000004.1"/>
</dbReference>
<dbReference type="InterPro" id="IPR029058">
    <property type="entry name" value="AB_hydrolase_fold"/>
</dbReference>
<comment type="caution">
    <text evidence="4">The sequence shown here is derived from an EMBL/GenBank/DDBJ whole genome shotgun (WGS) entry which is preliminary data.</text>
</comment>
<dbReference type="InterPro" id="IPR013094">
    <property type="entry name" value="AB_hydrolase_3"/>
</dbReference>
<protein>
    <submittedName>
        <fullName evidence="4">Acetylesterase</fullName>
    </submittedName>
</protein>
<evidence type="ECO:0000259" key="3">
    <source>
        <dbReference type="Pfam" id="PF07859"/>
    </source>
</evidence>
<evidence type="ECO:0000313" key="5">
    <source>
        <dbReference type="Proteomes" id="UP000598997"/>
    </source>
</evidence>